<protein>
    <submittedName>
        <fullName evidence="3">DUF4179 domain-containing protein</fullName>
    </submittedName>
</protein>
<dbReference type="Gene3D" id="2.60.40.1630">
    <property type="entry name" value="bacillus anthracis domain"/>
    <property type="match status" value="1"/>
</dbReference>
<keyword evidence="1" id="KW-1133">Transmembrane helix</keyword>
<evidence type="ECO:0000259" key="2">
    <source>
        <dbReference type="Pfam" id="PF13786"/>
    </source>
</evidence>
<dbReference type="Proteomes" id="UP001372526">
    <property type="component" value="Unassembled WGS sequence"/>
</dbReference>
<feature type="domain" description="DUF4179" evidence="2">
    <location>
        <begin position="42"/>
        <end position="125"/>
    </location>
</feature>
<dbReference type="InterPro" id="IPR025436">
    <property type="entry name" value="DUF4179"/>
</dbReference>
<organism evidence="3 4">
    <name type="scientific">Bacillus bruguierae</name>
    <dbReference type="NCBI Taxonomy" id="3127667"/>
    <lineage>
        <taxon>Bacteria</taxon>
        <taxon>Bacillati</taxon>
        <taxon>Bacillota</taxon>
        <taxon>Bacilli</taxon>
        <taxon>Bacillales</taxon>
        <taxon>Bacillaceae</taxon>
        <taxon>Bacillus</taxon>
    </lineage>
</organism>
<proteinExistence type="predicted"/>
<keyword evidence="1" id="KW-0812">Transmembrane</keyword>
<dbReference type="EMBL" id="JBAWSX010000001">
    <property type="protein sequence ID" value="MEI4800021.1"/>
    <property type="molecule type" value="Genomic_DNA"/>
</dbReference>
<evidence type="ECO:0000256" key="1">
    <source>
        <dbReference type="SAM" id="Phobius"/>
    </source>
</evidence>
<comment type="caution">
    <text evidence="3">The sequence shown here is derived from an EMBL/GenBank/DDBJ whole genome shotgun (WGS) entry which is preliminary data.</text>
</comment>
<name>A0ABU8FBF8_9BACI</name>
<accession>A0ABU8FBF8</accession>
<keyword evidence="1" id="KW-0472">Membrane</keyword>
<dbReference type="RefSeq" id="WP_336471046.1">
    <property type="nucleotide sequence ID" value="NZ_JBAWSX010000001.1"/>
</dbReference>
<sequence>MKSNFEKEFQHVLHEEKEIPSIVRKSLDHSYDVIRMKAKKKKRNVMWRKFAVAACCFVIAGGVFTNEHVRANINKLFHFNDKGIERAVDEGFTQKSNSTATDKGITVILDSYFADANKLGFSFQLVFGDTSIFKKQVKEVSFDYRLKNGDGEYIMESIPDTKPLKGNKLYVSGGEDNNPYIDRKTGKVLYEAIWESNQGLIPKLKDAVLEIESVKVFYENDERKEIDGIWNLPISDKTKEEATSTVEYRSAETTSNIHIVSAKVNPTSLNLTFSVNEVVEDENTFMDMKVIDETGKEYKSKGYSMDVENDKTTVHVNFPITSYDKANTLKIQMKKFGEVELVRK</sequence>
<reference evidence="3 4" key="1">
    <citation type="submission" date="2024-01" db="EMBL/GenBank/DDBJ databases">
        <title>Seven novel Bacillus-like species.</title>
        <authorList>
            <person name="Liu G."/>
        </authorList>
    </citation>
    <scope>NUCLEOTIDE SEQUENCE [LARGE SCALE GENOMIC DNA]</scope>
    <source>
        <strain evidence="3 4">FJAT-51639</strain>
    </source>
</reference>
<feature type="transmembrane region" description="Helical" evidence="1">
    <location>
        <begin position="45"/>
        <end position="64"/>
    </location>
</feature>
<evidence type="ECO:0000313" key="4">
    <source>
        <dbReference type="Proteomes" id="UP001372526"/>
    </source>
</evidence>
<evidence type="ECO:0000313" key="3">
    <source>
        <dbReference type="EMBL" id="MEI4800021.1"/>
    </source>
</evidence>
<gene>
    <name evidence="3" type="ORF">WAZ07_01545</name>
</gene>
<keyword evidence="4" id="KW-1185">Reference proteome</keyword>
<dbReference type="Pfam" id="PF13786">
    <property type="entry name" value="DUF4179"/>
    <property type="match status" value="1"/>
</dbReference>